<keyword evidence="21" id="KW-0732">Signal</keyword>
<evidence type="ECO:0000313" key="24">
    <source>
        <dbReference type="Proteomes" id="UP001227230"/>
    </source>
</evidence>
<reference evidence="23 24" key="1">
    <citation type="journal article" date="2023" name="Hortic Res">
        <title>The complete reference genome for grapevine (Vitis vinifera L.) genetics and breeding.</title>
        <authorList>
            <person name="Shi X."/>
            <person name="Cao S."/>
            <person name="Wang X."/>
            <person name="Huang S."/>
            <person name="Wang Y."/>
            <person name="Liu Z."/>
            <person name="Liu W."/>
            <person name="Leng X."/>
            <person name="Peng Y."/>
            <person name="Wang N."/>
            <person name="Wang Y."/>
            <person name="Ma Z."/>
            <person name="Xu X."/>
            <person name="Zhang F."/>
            <person name="Xue H."/>
            <person name="Zhong H."/>
            <person name="Wang Y."/>
            <person name="Zhang K."/>
            <person name="Velt A."/>
            <person name="Avia K."/>
            <person name="Holtgrawe D."/>
            <person name="Grimplet J."/>
            <person name="Matus J.T."/>
            <person name="Ware D."/>
            <person name="Wu X."/>
            <person name="Wang H."/>
            <person name="Liu C."/>
            <person name="Fang Y."/>
            <person name="Rustenholz C."/>
            <person name="Cheng Z."/>
            <person name="Xiao H."/>
            <person name="Zhou Y."/>
        </authorList>
    </citation>
    <scope>NUCLEOTIDE SEQUENCE [LARGE SCALE GENOMIC DNA]</scope>
    <source>
        <strain evidence="24">cv. Pinot noir / PN40024</strain>
        <tissue evidence="23">Leaf</tissue>
    </source>
</reference>
<protein>
    <recommendedName>
        <fullName evidence="5">peroxidase</fullName>
        <ecNumber evidence="5">1.11.1.7</ecNumber>
    </recommendedName>
</protein>
<evidence type="ECO:0000256" key="16">
    <source>
        <dbReference type="ARBA" id="ARBA00023294"/>
    </source>
</evidence>
<evidence type="ECO:0000259" key="22">
    <source>
        <dbReference type="PROSITE" id="PS50873"/>
    </source>
</evidence>
<comment type="similarity">
    <text evidence="19">Belongs to the peroxidase family.</text>
</comment>
<dbReference type="InterPro" id="IPR010255">
    <property type="entry name" value="Haem_peroxidase_sf"/>
</dbReference>
<feature type="signal peptide" evidence="21">
    <location>
        <begin position="1"/>
        <end position="21"/>
    </location>
</feature>
<accession>A0ABY9BJ88</accession>
<dbReference type="PANTHER" id="PTHR31651">
    <property type="match status" value="1"/>
</dbReference>
<dbReference type="PROSITE" id="PS50873">
    <property type="entry name" value="PEROXIDASE_4"/>
    <property type="match status" value="1"/>
</dbReference>
<evidence type="ECO:0000256" key="11">
    <source>
        <dbReference type="ARBA" id="ARBA00022824"/>
    </source>
</evidence>
<evidence type="ECO:0000256" key="6">
    <source>
        <dbReference type="ARBA" id="ARBA00022448"/>
    </source>
</evidence>
<dbReference type="Pfam" id="PF03547">
    <property type="entry name" value="Mem_trans"/>
    <property type="match status" value="1"/>
</dbReference>
<evidence type="ECO:0000256" key="8">
    <source>
        <dbReference type="ARBA" id="ARBA00022617"/>
    </source>
</evidence>
<gene>
    <name evidence="23" type="ORF">VitviT2T_002688</name>
</gene>
<dbReference type="SUPFAM" id="SSF48113">
    <property type="entry name" value="Heme-dependent peroxidases"/>
    <property type="match status" value="1"/>
</dbReference>
<comment type="cofactor">
    <cofactor evidence="2">
        <name>Ca(2+)</name>
        <dbReference type="ChEBI" id="CHEBI:29108"/>
    </cofactor>
</comment>
<dbReference type="PRINTS" id="PR00461">
    <property type="entry name" value="PLPEROXIDASE"/>
</dbReference>
<keyword evidence="6" id="KW-0813">Transport</keyword>
<comment type="function">
    <text evidence="17">Involved in cellular auxin homeostasis by regulating auxin metabolism. Regulates intracellular auxin accumulation at the endoplasmic reticulum and thus auxin availability for nuclear auxin signaling.</text>
</comment>
<comment type="similarity">
    <text evidence="18">Belongs to the auxin efflux carrier (TC 2.A.69.2) family.</text>
</comment>
<evidence type="ECO:0000256" key="14">
    <source>
        <dbReference type="ARBA" id="ARBA00023004"/>
    </source>
</evidence>
<evidence type="ECO:0000256" key="9">
    <source>
        <dbReference type="ARBA" id="ARBA00022692"/>
    </source>
</evidence>
<evidence type="ECO:0000256" key="1">
    <source>
        <dbReference type="ARBA" id="ARBA00000189"/>
    </source>
</evidence>
<evidence type="ECO:0000256" key="5">
    <source>
        <dbReference type="ARBA" id="ARBA00012313"/>
    </source>
</evidence>
<keyword evidence="10" id="KW-0479">Metal-binding</keyword>
<dbReference type="InterPro" id="IPR002016">
    <property type="entry name" value="Haem_peroxidase"/>
</dbReference>
<keyword evidence="13" id="KW-0560">Oxidoreductase</keyword>
<dbReference type="Proteomes" id="UP001227230">
    <property type="component" value="Chromosome 2"/>
</dbReference>
<feature type="transmembrane region" description="Helical" evidence="20">
    <location>
        <begin position="37"/>
        <end position="58"/>
    </location>
</feature>
<proteinExistence type="inferred from homology"/>
<evidence type="ECO:0000313" key="23">
    <source>
        <dbReference type="EMBL" id="WJZ82968.1"/>
    </source>
</evidence>
<evidence type="ECO:0000256" key="19">
    <source>
        <dbReference type="RuleBase" id="RU004241"/>
    </source>
</evidence>
<dbReference type="Pfam" id="PF00141">
    <property type="entry name" value="peroxidase"/>
    <property type="match status" value="1"/>
</dbReference>
<evidence type="ECO:0000256" key="4">
    <source>
        <dbReference type="ARBA" id="ARBA00004477"/>
    </source>
</evidence>
<dbReference type="EMBL" id="CP126649">
    <property type="protein sequence ID" value="WJZ82968.1"/>
    <property type="molecule type" value="Genomic_DNA"/>
</dbReference>
<dbReference type="InterPro" id="IPR045033">
    <property type="entry name" value="PILS1/3/4/5/7"/>
</dbReference>
<sequence>MNSMHLHTLLVFYIFYPALVASNLGDTVTASSLATMWLMLVNILLTFIIGLALGWILIKITRPPQHLHALILGCCSAGNMGNLFFIIIPTICEESNNPFGSWICLEHTTLTSVTSKEALTLSLMGQDQSIRYYQNLVAGKGLFTSDEALFSDPSSQPIVTDFANNPGEFNGAFITVMRRLGRVCVKTGDQGEIRKDCTTFNS</sequence>
<keyword evidence="8" id="KW-0349">Heme</keyword>
<dbReference type="EC" id="1.11.1.7" evidence="5"/>
<organism evidence="23 24">
    <name type="scientific">Vitis vinifera</name>
    <name type="common">Grape</name>
    <dbReference type="NCBI Taxonomy" id="29760"/>
    <lineage>
        <taxon>Eukaryota</taxon>
        <taxon>Viridiplantae</taxon>
        <taxon>Streptophyta</taxon>
        <taxon>Embryophyta</taxon>
        <taxon>Tracheophyta</taxon>
        <taxon>Spermatophyta</taxon>
        <taxon>Magnoliopsida</taxon>
        <taxon>eudicotyledons</taxon>
        <taxon>Gunneridae</taxon>
        <taxon>Pentapetalae</taxon>
        <taxon>rosids</taxon>
        <taxon>Vitales</taxon>
        <taxon>Vitaceae</taxon>
        <taxon>Viteae</taxon>
        <taxon>Vitis</taxon>
    </lineage>
</organism>
<evidence type="ECO:0000256" key="17">
    <source>
        <dbReference type="ARBA" id="ARBA00025100"/>
    </source>
</evidence>
<evidence type="ECO:0000256" key="18">
    <source>
        <dbReference type="ARBA" id="ARBA00025752"/>
    </source>
</evidence>
<dbReference type="InterPro" id="IPR004776">
    <property type="entry name" value="Mem_transp_PIN-like"/>
</dbReference>
<comment type="cofactor">
    <cofactor evidence="3">
        <name>heme b</name>
        <dbReference type="ChEBI" id="CHEBI:60344"/>
    </cofactor>
</comment>
<keyword evidence="12 20" id="KW-1133">Transmembrane helix</keyword>
<evidence type="ECO:0000256" key="10">
    <source>
        <dbReference type="ARBA" id="ARBA00022723"/>
    </source>
</evidence>
<feature type="domain" description="Plant heme peroxidase family profile" evidence="22">
    <location>
        <begin position="132"/>
        <end position="201"/>
    </location>
</feature>
<feature type="chain" id="PRO_5045623359" description="peroxidase" evidence="21">
    <location>
        <begin position="22"/>
        <end position="202"/>
    </location>
</feature>
<evidence type="ECO:0000256" key="2">
    <source>
        <dbReference type="ARBA" id="ARBA00001913"/>
    </source>
</evidence>
<comment type="catalytic activity">
    <reaction evidence="1">
        <text>2 a phenolic donor + H2O2 = 2 a phenolic radical donor + 2 H2O</text>
        <dbReference type="Rhea" id="RHEA:56136"/>
        <dbReference type="ChEBI" id="CHEBI:15377"/>
        <dbReference type="ChEBI" id="CHEBI:16240"/>
        <dbReference type="ChEBI" id="CHEBI:139520"/>
        <dbReference type="ChEBI" id="CHEBI:139521"/>
        <dbReference type="EC" id="1.11.1.7"/>
    </reaction>
</comment>
<feature type="transmembrane region" description="Helical" evidence="20">
    <location>
        <begin position="70"/>
        <end position="91"/>
    </location>
</feature>
<evidence type="ECO:0000256" key="15">
    <source>
        <dbReference type="ARBA" id="ARBA00023136"/>
    </source>
</evidence>
<keyword evidence="15 20" id="KW-0472">Membrane</keyword>
<evidence type="ECO:0000256" key="20">
    <source>
        <dbReference type="SAM" id="Phobius"/>
    </source>
</evidence>
<evidence type="ECO:0000256" key="13">
    <source>
        <dbReference type="ARBA" id="ARBA00023002"/>
    </source>
</evidence>
<dbReference type="InterPro" id="IPR000823">
    <property type="entry name" value="Peroxidase_pln"/>
</dbReference>
<keyword evidence="11" id="KW-0256">Endoplasmic reticulum</keyword>
<keyword evidence="14" id="KW-0408">Iron</keyword>
<evidence type="ECO:0000256" key="12">
    <source>
        <dbReference type="ARBA" id="ARBA00022989"/>
    </source>
</evidence>
<keyword evidence="9 20" id="KW-0812">Transmembrane</keyword>
<dbReference type="Gene3D" id="1.10.420.10">
    <property type="entry name" value="Peroxidase, domain 2"/>
    <property type="match status" value="1"/>
</dbReference>
<dbReference type="Gene3D" id="1.10.520.10">
    <property type="match status" value="1"/>
</dbReference>
<name>A0ABY9BJ88_VITVI</name>
<evidence type="ECO:0000256" key="7">
    <source>
        <dbReference type="ARBA" id="ARBA00022559"/>
    </source>
</evidence>
<comment type="subcellular location">
    <subcellularLocation>
        <location evidence="4">Endoplasmic reticulum membrane</location>
        <topology evidence="4">Multi-pass membrane protein</topology>
    </subcellularLocation>
</comment>
<evidence type="ECO:0000256" key="3">
    <source>
        <dbReference type="ARBA" id="ARBA00001970"/>
    </source>
</evidence>
<keyword evidence="24" id="KW-1185">Reference proteome</keyword>
<keyword evidence="16" id="KW-0927">Auxin signaling pathway</keyword>
<evidence type="ECO:0000256" key="21">
    <source>
        <dbReference type="SAM" id="SignalP"/>
    </source>
</evidence>
<dbReference type="PANTHER" id="PTHR31651:SF6">
    <property type="entry name" value="PROTEIN PIN-LIKES 1-LIKE"/>
    <property type="match status" value="1"/>
</dbReference>
<keyword evidence="7" id="KW-0575">Peroxidase</keyword>